<keyword evidence="4" id="KW-1185">Reference proteome</keyword>
<keyword evidence="2" id="KW-0472">Membrane</keyword>
<organism evidence="3 4">
    <name type="scientific">Microlunatus kandeliicorticis</name>
    <dbReference type="NCBI Taxonomy" id="1759536"/>
    <lineage>
        <taxon>Bacteria</taxon>
        <taxon>Bacillati</taxon>
        <taxon>Actinomycetota</taxon>
        <taxon>Actinomycetes</taxon>
        <taxon>Propionibacteriales</taxon>
        <taxon>Propionibacteriaceae</taxon>
        <taxon>Microlunatus</taxon>
    </lineage>
</organism>
<keyword evidence="2" id="KW-1133">Transmembrane helix</keyword>
<dbReference type="EMBL" id="JACGWT010000001">
    <property type="protein sequence ID" value="MBA8792738.1"/>
    <property type="molecule type" value="Genomic_DNA"/>
</dbReference>
<feature type="compositionally biased region" description="Pro residues" evidence="1">
    <location>
        <begin position="49"/>
        <end position="58"/>
    </location>
</feature>
<evidence type="ECO:0000256" key="1">
    <source>
        <dbReference type="SAM" id="MobiDB-lite"/>
    </source>
</evidence>
<dbReference type="RefSeq" id="WP_182558347.1">
    <property type="nucleotide sequence ID" value="NZ_JACGWT010000001.1"/>
</dbReference>
<feature type="compositionally biased region" description="Low complexity" evidence="1">
    <location>
        <begin position="59"/>
        <end position="131"/>
    </location>
</feature>
<reference evidence="3 4" key="1">
    <citation type="submission" date="2020-07" db="EMBL/GenBank/DDBJ databases">
        <title>Sequencing the genomes of 1000 actinobacteria strains.</title>
        <authorList>
            <person name="Klenk H.-P."/>
        </authorList>
    </citation>
    <scope>NUCLEOTIDE SEQUENCE [LARGE SCALE GENOMIC DNA]</scope>
    <source>
        <strain evidence="3 4">DSM 100723</strain>
    </source>
</reference>
<sequence>MSGVMHPVGPEPQETYWVRRAVVIGSALVLMIILLLVLFNLNGSQQPAPAAPPNPLPSLTPMTPSASPSSASPSPSGSASASASASGKATPSASASGKASSSASASASASGSPKAAGKASSSPSTKSTSTAVTQQTLTVCDPSDLDLSVDSPRTAGVSSSVGFKLSLTNTGSNTCVVTVNPNDFSLKLVSGSDRIWSTADCSTLVGQRLAQLTPKQSLNWTVEWNGKRSASGCKTRPGTPGAGYYWATASFTGVASDRARLILT</sequence>
<gene>
    <name evidence="3" type="ORF">FHX74_000332</name>
</gene>
<comment type="caution">
    <text evidence="3">The sequence shown here is derived from an EMBL/GenBank/DDBJ whole genome shotgun (WGS) entry which is preliminary data.</text>
</comment>
<proteinExistence type="predicted"/>
<evidence type="ECO:0000313" key="4">
    <source>
        <dbReference type="Proteomes" id="UP000523079"/>
    </source>
</evidence>
<keyword evidence="2" id="KW-0812">Transmembrane</keyword>
<evidence type="ECO:0000313" key="3">
    <source>
        <dbReference type="EMBL" id="MBA8792738.1"/>
    </source>
</evidence>
<protein>
    <submittedName>
        <fullName evidence="3">Cytoskeletal protein RodZ</fullName>
    </submittedName>
</protein>
<dbReference type="AlphaFoldDB" id="A0A7W3IP97"/>
<accession>A0A7W3IP97</accession>
<feature type="transmembrane region" description="Helical" evidence="2">
    <location>
        <begin position="21"/>
        <end position="41"/>
    </location>
</feature>
<dbReference type="Proteomes" id="UP000523079">
    <property type="component" value="Unassembled WGS sequence"/>
</dbReference>
<feature type="region of interest" description="Disordered" evidence="1">
    <location>
        <begin position="46"/>
        <end position="135"/>
    </location>
</feature>
<name>A0A7W3IP97_9ACTN</name>
<evidence type="ECO:0000256" key="2">
    <source>
        <dbReference type="SAM" id="Phobius"/>
    </source>
</evidence>